<protein>
    <submittedName>
        <fullName evidence="6">AraC family transcriptional regulator</fullName>
    </submittedName>
</protein>
<keyword evidence="1" id="KW-0805">Transcription regulation</keyword>
<dbReference type="SUPFAM" id="SSF51215">
    <property type="entry name" value="Regulatory protein AraC"/>
    <property type="match status" value="1"/>
</dbReference>
<name>A0ABU9DHZ8_9BACL</name>
<dbReference type="InterPro" id="IPR020449">
    <property type="entry name" value="Tscrpt_reg_AraC-type_HTH"/>
</dbReference>
<accession>A0ABU9DHZ8</accession>
<dbReference type="InterPro" id="IPR018060">
    <property type="entry name" value="HTH_AraC"/>
</dbReference>
<keyword evidence="7" id="KW-1185">Reference proteome</keyword>
<dbReference type="PROSITE" id="PS01124">
    <property type="entry name" value="HTH_ARAC_FAMILY_2"/>
    <property type="match status" value="1"/>
</dbReference>
<keyword evidence="2" id="KW-0238">DNA-binding</keyword>
<dbReference type="InterPro" id="IPR009057">
    <property type="entry name" value="Homeodomain-like_sf"/>
</dbReference>
<evidence type="ECO:0000256" key="2">
    <source>
        <dbReference type="ARBA" id="ARBA00023125"/>
    </source>
</evidence>
<dbReference type="RefSeq" id="WP_341414736.1">
    <property type="nucleotide sequence ID" value="NZ_JBBPCC010000003.1"/>
</dbReference>
<sequence>MKALEIRDRENWLNLAAERTAGDRLSFQVQYWGLNPQHYDNPLHKHSFYEACYVRSGEGIYQDHNTEYPLMPNTLLLSKPDIQHQIRSRSGLDLWYVAFELDEPNSAPEAAAHYRELASSPWCVRYGIGETPTALIWRALVEQARGYDAQNAPLLSSTAHALLLSLCGAFTEGSDAEPALPPHKLSAHSMRSAVLYIRDNLSADLTVTDVARYMHLSSRSLSRLFQENLQVSCQAYIQREKLKRAAHLIRHSDLGFSEIAERAGYASVHYFTRVFTKTYGIPPGKFRSSR</sequence>
<dbReference type="PANTHER" id="PTHR46796">
    <property type="entry name" value="HTH-TYPE TRANSCRIPTIONAL ACTIVATOR RHAS-RELATED"/>
    <property type="match status" value="1"/>
</dbReference>
<proteinExistence type="predicted"/>
<dbReference type="PROSITE" id="PS00041">
    <property type="entry name" value="HTH_ARAC_FAMILY_1"/>
    <property type="match status" value="1"/>
</dbReference>
<evidence type="ECO:0000313" key="7">
    <source>
        <dbReference type="Proteomes" id="UP001469365"/>
    </source>
</evidence>
<dbReference type="InterPro" id="IPR003313">
    <property type="entry name" value="AraC-bd"/>
</dbReference>
<comment type="caution">
    <text evidence="6">The sequence shown here is derived from an EMBL/GenBank/DDBJ whole genome shotgun (WGS) entry which is preliminary data.</text>
</comment>
<evidence type="ECO:0000256" key="3">
    <source>
        <dbReference type="ARBA" id="ARBA00023159"/>
    </source>
</evidence>
<evidence type="ECO:0000313" key="6">
    <source>
        <dbReference type="EMBL" id="MEK8127683.1"/>
    </source>
</evidence>
<dbReference type="InterPro" id="IPR050204">
    <property type="entry name" value="AraC_XylS_family_regulators"/>
</dbReference>
<organism evidence="6 7">
    <name type="scientific">Paenibacillus filicis</name>
    <dbReference type="NCBI Taxonomy" id="669464"/>
    <lineage>
        <taxon>Bacteria</taxon>
        <taxon>Bacillati</taxon>
        <taxon>Bacillota</taxon>
        <taxon>Bacilli</taxon>
        <taxon>Bacillales</taxon>
        <taxon>Paenibacillaceae</taxon>
        <taxon>Paenibacillus</taxon>
    </lineage>
</organism>
<dbReference type="InterPro" id="IPR014710">
    <property type="entry name" value="RmlC-like_jellyroll"/>
</dbReference>
<dbReference type="PANTHER" id="PTHR46796:SF6">
    <property type="entry name" value="ARAC SUBFAMILY"/>
    <property type="match status" value="1"/>
</dbReference>
<dbReference type="InterPro" id="IPR018062">
    <property type="entry name" value="HTH_AraC-typ_CS"/>
</dbReference>
<keyword evidence="4" id="KW-0804">Transcription</keyword>
<dbReference type="Gene3D" id="2.60.120.10">
    <property type="entry name" value="Jelly Rolls"/>
    <property type="match status" value="1"/>
</dbReference>
<dbReference type="Pfam" id="PF12833">
    <property type="entry name" value="HTH_18"/>
    <property type="match status" value="1"/>
</dbReference>
<dbReference type="Proteomes" id="UP001469365">
    <property type="component" value="Unassembled WGS sequence"/>
</dbReference>
<evidence type="ECO:0000259" key="5">
    <source>
        <dbReference type="PROSITE" id="PS01124"/>
    </source>
</evidence>
<dbReference type="Gene3D" id="1.10.10.60">
    <property type="entry name" value="Homeodomain-like"/>
    <property type="match status" value="1"/>
</dbReference>
<evidence type="ECO:0000256" key="1">
    <source>
        <dbReference type="ARBA" id="ARBA00023015"/>
    </source>
</evidence>
<feature type="domain" description="HTH araC/xylS-type" evidence="5">
    <location>
        <begin position="191"/>
        <end position="289"/>
    </location>
</feature>
<evidence type="ECO:0000256" key="4">
    <source>
        <dbReference type="ARBA" id="ARBA00023163"/>
    </source>
</evidence>
<keyword evidence="3" id="KW-0010">Activator</keyword>
<dbReference type="EMBL" id="JBBPCC010000003">
    <property type="protein sequence ID" value="MEK8127683.1"/>
    <property type="molecule type" value="Genomic_DNA"/>
</dbReference>
<dbReference type="InterPro" id="IPR037923">
    <property type="entry name" value="HTH-like"/>
</dbReference>
<dbReference type="SUPFAM" id="SSF46689">
    <property type="entry name" value="Homeodomain-like"/>
    <property type="match status" value="2"/>
</dbReference>
<dbReference type="Pfam" id="PF02311">
    <property type="entry name" value="AraC_binding"/>
    <property type="match status" value="1"/>
</dbReference>
<dbReference type="PRINTS" id="PR00032">
    <property type="entry name" value="HTHARAC"/>
</dbReference>
<reference evidence="6 7" key="1">
    <citation type="submission" date="2024-04" db="EMBL/GenBank/DDBJ databases">
        <title>draft genome sequnece of Paenibacillus filicis.</title>
        <authorList>
            <person name="Kim D.-U."/>
        </authorList>
    </citation>
    <scope>NUCLEOTIDE SEQUENCE [LARGE SCALE GENOMIC DNA]</scope>
    <source>
        <strain evidence="6 7">KACC14197</strain>
    </source>
</reference>
<dbReference type="SMART" id="SM00342">
    <property type="entry name" value="HTH_ARAC"/>
    <property type="match status" value="1"/>
</dbReference>
<gene>
    <name evidence="6" type="ORF">WMW72_07100</name>
</gene>